<gene>
    <name evidence="9" type="primary">cas2</name>
    <name evidence="9" type="ORF">OIN60_20500</name>
</gene>
<comment type="cofactor">
    <cofactor evidence="1">
        <name>Mg(2+)</name>
        <dbReference type="ChEBI" id="CHEBI:18420"/>
    </cofactor>
</comment>
<protein>
    <submittedName>
        <fullName evidence="9">CRISPR-associated endonuclease Cas2</fullName>
    </submittedName>
</protein>
<keyword evidence="8" id="KW-0051">Antiviral defense</keyword>
<evidence type="ECO:0000256" key="1">
    <source>
        <dbReference type="ARBA" id="ARBA00001946"/>
    </source>
</evidence>
<dbReference type="Proteomes" id="UP001241848">
    <property type="component" value="Unassembled WGS sequence"/>
</dbReference>
<evidence type="ECO:0000256" key="7">
    <source>
        <dbReference type="ARBA" id="ARBA00022842"/>
    </source>
</evidence>
<dbReference type="EMBL" id="JAPCKK010000031">
    <property type="protein sequence ID" value="MDP4099107.1"/>
    <property type="molecule type" value="Genomic_DNA"/>
</dbReference>
<comment type="caution">
    <text evidence="9">The sequence shown here is derived from an EMBL/GenBank/DDBJ whole genome shotgun (WGS) entry which is preliminary data.</text>
</comment>
<evidence type="ECO:0000256" key="8">
    <source>
        <dbReference type="ARBA" id="ARBA00023118"/>
    </source>
</evidence>
<dbReference type="SUPFAM" id="SSF143430">
    <property type="entry name" value="TTP0101/SSO1404-like"/>
    <property type="match status" value="1"/>
</dbReference>
<dbReference type="CDD" id="cd09725">
    <property type="entry name" value="Cas2_I_II_III"/>
    <property type="match status" value="1"/>
</dbReference>
<keyword evidence="10" id="KW-1185">Reference proteome</keyword>
<organism evidence="9 10">
    <name type="scientific">Paenibacillus zeirhizosphaerae</name>
    <dbReference type="NCBI Taxonomy" id="2987519"/>
    <lineage>
        <taxon>Bacteria</taxon>
        <taxon>Bacillati</taxon>
        <taxon>Bacillota</taxon>
        <taxon>Bacilli</taxon>
        <taxon>Bacillales</taxon>
        <taxon>Paenibacillaceae</taxon>
        <taxon>Paenibacillus</taxon>
    </lineage>
</organism>
<reference evidence="9 10" key="1">
    <citation type="submission" date="2022-10" db="EMBL/GenBank/DDBJ databases">
        <title>Paenibacillus description and whole genome data of maize root bacterial community.</title>
        <authorList>
            <person name="Marton D."/>
            <person name="Farkas M."/>
            <person name="Cserhati M."/>
        </authorList>
    </citation>
    <scope>NUCLEOTIDE SEQUENCE [LARGE SCALE GENOMIC DNA]</scope>
    <source>
        <strain evidence="9 10">P96</strain>
    </source>
</reference>
<evidence type="ECO:0000313" key="10">
    <source>
        <dbReference type="Proteomes" id="UP001241848"/>
    </source>
</evidence>
<accession>A0ABT9FWL0</accession>
<evidence type="ECO:0000256" key="4">
    <source>
        <dbReference type="ARBA" id="ARBA00022723"/>
    </source>
</evidence>
<dbReference type="InterPro" id="IPR021127">
    <property type="entry name" value="CRISPR_associated_Cas2"/>
</dbReference>
<evidence type="ECO:0000313" key="9">
    <source>
        <dbReference type="EMBL" id="MDP4099107.1"/>
    </source>
</evidence>
<keyword evidence="7" id="KW-0460">Magnesium</keyword>
<keyword evidence="6" id="KW-0378">Hydrolase</keyword>
<dbReference type="Pfam" id="PF09827">
    <property type="entry name" value="CRISPR_Cas2"/>
    <property type="match status" value="1"/>
</dbReference>
<evidence type="ECO:0000256" key="2">
    <source>
        <dbReference type="ARBA" id="ARBA00009959"/>
    </source>
</evidence>
<evidence type="ECO:0000256" key="6">
    <source>
        <dbReference type="ARBA" id="ARBA00022801"/>
    </source>
</evidence>
<evidence type="ECO:0000256" key="5">
    <source>
        <dbReference type="ARBA" id="ARBA00022759"/>
    </source>
</evidence>
<dbReference type="InterPro" id="IPR019199">
    <property type="entry name" value="Virulence_VapD/CRISPR_Cas2"/>
</dbReference>
<dbReference type="Gene3D" id="3.30.70.240">
    <property type="match status" value="1"/>
</dbReference>
<keyword evidence="3" id="KW-0540">Nuclease</keyword>
<dbReference type="NCBIfam" id="TIGR01573">
    <property type="entry name" value="cas2"/>
    <property type="match status" value="1"/>
</dbReference>
<sequence>MLILITYDVSTVEKEGRHRRTKVANKCVDHGQRVQNLVFECIRAKESCDMESPRIL</sequence>
<name>A0ABT9FWL0_9BACL</name>
<keyword evidence="4" id="KW-0479">Metal-binding</keyword>
<proteinExistence type="inferred from homology"/>
<evidence type="ECO:0000256" key="3">
    <source>
        <dbReference type="ARBA" id="ARBA00022722"/>
    </source>
</evidence>
<dbReference type="RefSeq" id="WP_305756769.1">
    <property type="nucleotide sequence ID" value="NZ_JAPCKK010000031.1"/>
</dbReference>
<comment type="similarity">
    <text evidence="2">Belongs to the CRISPR-associated endoribonuclease Cas2 protein family.</text>
</comment>
<keyword evidence="5 9" id="KW-0255">Endonuclease</keyword>
<dbReference type="GO" id="GO:0004519">
    <property type="term" value="F:endonuclease activity"/>
    <property type="evidence" value="ECO:0007669"/>
    <property type="project" value="UniProtKB-KW"/>
</dbReference>